<gene>
    <name evidence="4" type="ORF">NDN08_003600</name>
</gene>
<name>A0AAV8V136_9RHOD</name>
<dbReference type="Gene3D" id="1.25.40.10">
    <property type="entry name" value="Tetratricopeptide repeat domain"/>
    <property type="match status" value="4"/>
</dbReference>
<protein>
    <recommendedName>
        <fullName evidence="3">PROP1-like PPR domain-containing protein</fullName>
    </recommendedName>
</protein>
<accession>A0AAV8V136</accession>
<feature type="repeat" description="PPR" evidence="2">
    <location>
        <begin position="234"/>
        <end position="268"/>
    </location>
</feature>
<evidence type="ECO:0000259" key="3">
    <source>
        <dbReference type="Pfam" id="PF17177"/>
    </source>
</evidence>
<keyword evidence="1" id="KW-0677">Repeat</keyword>
<dbReference type="EMBL" id="JAMWBK010000003">
    <property type="protein sequence ID" value="KAJ8907118.1"/>
    <property type="molecule type" value="Genomic_DNA"/>
</dbReference>
<feature type="repeat" description="PPR" evidence="2">
    <location>
        <begin position="128"/>
        <end position="162"/>
    </location>
</feature>
<dbReference type="PANTHER" id="PTHR47936">
    <property type="entry name" value="PPR_LONG DOMAIN-CONTAINING PROTEIN"/>
    <property type="match status" value="1"/>
</dbReference>
<comment type="caution">
    <text evidence="4">The sequence shown here is derived from an EMBL/GenBank/DDBJ whole genome shotgun (WGS) entry which is preliminary data.</text>
</comment>
<feature type="repeat" description="PPR" evidence="2">
    <location>
        <begin position="375"/>
        <end position="409"/>
    </location>
</feature>
<evidence type="ECO:0000256" key="1">
    <source>
        <dbReference type="ARBA" id="ARBA00022737"/>
    </source>
</evidence>
<organism evidence="4 5">
    <name type="scientific">Rhodosorus marinus</name>
    <dbReference type="NCBI Taxonomy" id="101924"/>
    <lineage>
        <taxon>Eukaryota</taxon>
        <taxon>Rhodophyta</taxon>
        <taxon>Stylonematophyceae</taxon>
        <taxon>Stylonematales</taxon>
        <taxon>Stylonemataceae</taxon>
        <taxon>Rhodosorus</taxon>
    </lineage>
</organism>
<feature type="domain" description="PROP1-like PPR" evidence="3">
    <location>
        <begin position="480"/>
        <end position="577"/>
    </location>
</feature>
<feature type="repeat" description="PPR" evidence="2">
    <location>
        <begin position="483"/>
        <end position="517"/>
    </location>
</feature>
<evidence type="ECO:0000313" key="5">
    <source>
        <dbReference type="Proteomes" id="UP001157974"/>
    </source>
</evidence>
<proteinExistence type="predicted"/>
<dbReference type="InterPro" id="IPR011990">
    <property type="entry name" value="TPR-like_helical_dom_sf"/>
</dbReference>
<sequence>MGRWRPFLHSGSRELHEATQKAALNAVDFTRVAESGRVPAELNVDEQIERFRRLDEAEKADGYLDLSRRLIEDDKPDIALKVARKMLESKDGNVGTCNMMLTHLKNRNCLYHMEHLVRMMKHFDYAPGRTTYGILLSSYAQNKKVASANNLFNAMIEKGMDPSLRHVNSLLDAHARVNDLDGLRERLEGMKKFGLEPDVRSLNTLLFAQTNCGDIEGAGKVFEKLKAASGESANEVTFNIMLRAYAWSRRFDEANKVFAEIRSRWVVKPVHYNVLLAGLRSAGRFKEFDSLLQQMLEEKTFPDQQTSLTVMQAAVEKDPSFKNLKRTYDNLTEAGVGCSVRTMNLMLFYALRTGEDGDAAWVARELRRVHDEPPETCAFNSLLTGYARRGSVEAVEGMISSLERIGVVPTPATWNILLTAMLAGKRYHDLIELFLSIQKKDLAMNSISYTLFFHALGRGEGNHRGLATRPWLELLRQRHVVMNFELYTSLIGLYAKKENLAAAEDVLKTMISNGFTPKISTFTPMLRGYSRKQDSVGIQRILDLLHDLRIEIDELAIFALAGPESKRGKVEVVEKLLKEHYKGPRTSRIVALLATANRKAGDYVNLAAVIEEARESGLLPCGILVDNLVQACVNEKTGETAFPFQPLRVAEVMQACLESIAQESPGSQNNVDMLRMAIIPIAAEGNVQAVADGLVVLRKAGGEISAELAILIAVHVDVKDLVRRLEKLNTSVREVLVGLTREETVLNLPDLVDDSIVELLVAEAVVQRNQYRAFDLVARFDRNGSNISNVTFSLLVVDGLLSGDLESVRQASIVANECAVLKGFVRERFFDATLDIIQQLKKHSNAEFARSALPVPETWG</sequence>
<dbReference type="InterPro" id="IPR033443">
    <property type="entry name" value="PROP1-like_PPR_dom"/>
</dbReference>
<dbReference type="PROSITE" id="PS51375">
    <property type="entry name" value="PPR"/>
    <property type="match status" value="4"/>
</dbReference>
<keyword evidence="5" id="KW-1185">Reference proteome</keyword>
<evidence type="ECO:0000256" key="2">
    <source>
        <dbReference type="PROSITE-ProRule" id="PRU00708"/>
    </source>
</evidence>
<dbReference type="NCBIfam" id="TIGR00756">
    <property type="entry name" value="PPR"/>
    <property type="match status" value="4"/>
</dbReference>
<dbReference type="Pfam" id="PF01535">
    <property type="entry name" value="PPR"/>
    <property type="match status" value="4"/>
</dbReference>
<dbReference type="AlphaFoldDB" id="A0AAV8V136"/>
<reference evidence="4 5" key="1">
    <citation type="journal article" date="2023" name="Nat. Commun.">
        <title>Origin of minicircular mitochondrial genomes in red algae.</title>
        <authorList>
            <person name="Lee Y."/>
            <person name="Cho C.H."/>
            <person name="Lee Y.M."/>
            <person name="Park S.I."/>
            <person name="Yang J.H."/>
            <person name="West J.A."/>
            <person name="Bhattacharya D."/>
            <person name="Yoon H.S."/>
        </authorList>
    </citation>
    <scope>NUCLEOTIDE SEQUENCE [LARGE SCALE GENOMIC DNA]</scope>
    <source>
        <strain evidence="4 5">CCMP1338</strain>
        <tissue evidence="4">Whole cell</tissue>
    </source>
</reference>
<dbReference type="Pfam" id="PF17177">
    <property type="entry name" value="PPR_long"/>
    <property type="match status" value="1"/>
</dbReference>
<dbReference type="Proteomes" id="UP001157974">
    <property type="component" value="Unassembled WGS sequence"/>
</dbReference>
<evidence type="ECO:0000313" key="4">
    <source>
        <dbReference type="EMBL" id="KAJ8907118.1"/>
    </source>
</evidence>
<dbReference type="PANTHER" id="PTHR47936:SF1">
    <property type="entry name" value="PENTATRICOPEPTIDE REPEAT-CONTAINING PROTEIN GUN1, CHLOROPLASTIC"/>
    <property type="match status" value="1"/>
</dbReference>
<dbReference type="InterPro" id="IPR002885">
    <property type="entry name" value="PPR_rpt"/>
</dbReference>